<gene>
    <name evidence="2" type="ORF">LTR09_007000</name>
</gene>
<comment type="caution">
    <text evidence="2">The sequence shown here is derived from an EMBL/GenBank/DDBJ whole genome shotgun (WGS) entry which is preliminary data.</text>
</comment>
<protein>
    <submittedName>
        <fullName evidence="2">Uncharacterized protein</fullName>
    </submittedName>
</protein>
<dbReference type="Proteomes" id="UP001271007">
    <property type="component" value="Unassembled WGS sequence"/>
</dbReference>
<proteinExistence type="predicted"/>
<evidence type="ECO:0000313" key="3">
    <source>
        <dbReference type="Proteomes" id="UP001271007"/>
    </source>
</evidence>
<reference evidence="2" key="1">
    <citation type="submission" date="2023-04" db="EMBL/GenBank/DDBJ databases">
        <title>Black Yeasts Isolated from many extreme environments.</title>
        <authorList>
            <person name="Coleine C."/>
            <person name="Stajich J.E."/>
            <person name="Selbmann L."/>
        </authorList>
    </citation>
    <scope>NUCLEOTIDE SEQUENCE</scope>
    <source>
        <strain evidence="2">CCFEE 5312</strain>
    </source>
</reference>
<evidence type="ECO:0000313" key="2">
    <source>
        <dbReference type="EMBL" id="KAK3052046.1"/>
    </source>
</evidence>
<feature type="region of interest" description="Disordered" evidence="1">
    <location>
        <begin position="295"/>
        <end position="317"/>
    </location>
</feature>
<dbReference type="EMBL" id="JAWDJX010000023">
    <property type="protein sequence ID" value="KAK3052046.1"/>
    <property type="molecule type" value="Genomic_DNA"/>
</dbReference>
<organism evidence="2 3">
    <name type="scientific">Extremus antarcticus</name>
    <dbReference type="NCBI Taxonomy" id="702011"/>
    <lineage>
        <taxon>Eukaryota</taxon>
        <taxon>Fungi</taxon>
        <taxon>Dikarya</taxon>
        <taxon>Ascomycota</taxon>
        <taxon>Pezizomycotina</taxon>
        <taxon>Dothideomycetes</taxon>
        <taxon>Dothideomycetidae</taxon>
        <taxon>Mycosphaerellales</taxon>
        <taxon>Extremaceae</taxon>
        <taxon>Extremus</taxon>
    </lineage>
</organism>
<accession>A0AAJ0DE04</accession>
<evidence type="ECO:0000256" key="1">
    <source>
        <dbReference type="SAM" id="MobiDB-lite"/>
    </source>
</evidence>
<dbReference type="AlphaFoldDB" id="A0AAJ0DE04"/>
<feature type="region of interest" description="Disordered" evidence="1">
    <location>
        <begin position="251"/>
        <end position="274"/>
    </location>
</feature>
<name>A0AAJ0DE04_9PEZI</name>
<keyword evidence="3" id="KW-1185">Reference proteome</keyword>
<sequence>MHASCNIFWSGASRTTFYLRLLAFNTVFSHLRTGQASTVNSTLSTAQVRVTAYAQTTSRTSNTIHNPNDGLPSGWDCVVEVPILRVWTWQPLYGVDPYAHESTVVPTNAAGTHITSIPITTGAYKRSGTWTALTTLSTLAFPTGYSDICNEWYAYQTRGRHSRSGTRLMLETATPYTPSNTSVVPAPTEVPEGLNWILWPMKTAAGPAEIEWLQSVYHEVPLVRNCQATAVYDPVGKPPLAMQLTRLDRPSLSAKGAASTASPTPEVVHHRPEQRSSVVAMVGSYLVTIPATPTSPASLGKSVDADQGKSYASPRSSLGSALLNTRSKVAQSTSTTEYPSIATLRRITSAISTTPTYDISEPGDSTWTTVLDHSGSAASYLFGVSGLLMKSGNVLFHNHTIAFTSAQTFGSGSIVTRFALTTDSKGHTFLLGDSITLSSQTVDRKGQKQSSWTASITIPPSSAAFSTNAWPTSSSMPTTASTGLAIKVDIRLVCTICVCTFILCMALY</sequence>